<name>A0A383D3F1_9ZZZZ</name>
<dbReference type="InterPro" id="IPR052342">
    <property type="entry name" value="MCH/BMMD"/>
</dbReference>
<dbReference type="Gene3D" id="3.10.129.10">
    <property type="entry name" value="Hotdog Thioesterase"/>
    <property type="match status" value="1"/>
</dbReference>
<sequence>MLRLTVNMGSSHHRLINLYFEDVNIGQEIWTKSHIVTENDILTFAEVTRDRHPLHTDPEYCKKTEFGKPIAHGLLGLSLMEGLKAESRIYEQTS</sequence>
<evidence type="ECO:0000259" key="1">
    <source>
        <dbReference type="Pfam" id="PF01575"/>
    </source>
</evidence>
<proteinExistence type="predicted"/>
<feature type="non-terminal residue" evidence="2">
    <location>
        <position position="94"/>
    </location>
</feature>
<dbReference type="AlphaFoldDB" id="A0A383D3F1"/>
<dbReference type="InterPro" id="IPR002539">
    <property type="entry name" value="MaoC-like_dom"/>
</dbReference>
<reference evidence="2" key="1">
    <citation type="submission" date="2018-05" db="EMBL/GenBank/DDBJ databases">
        <authorList>
            <person name="Lanie J.A."/>
            <person name="Ng W.-L."/>
            <person name="Kazmierczak K.M."/>
            <person name="Andrzejewski T.M."/>
            <person name="Davidsen T.M."/>
            <person name="Wayne K.J."/>
            <person name="Tettelin H."/>
            <person name="Glass J.I."/>
            <person name="Rusch D."/>
            <person name="Podicherti R."/>
            <person name="Tsui H.-C.T."/>
            <person name="Winkler M.E."/>
        </authorList>
    </citation>
    <scope>NUCLEOTIDE SEQUENCE</scope>
</reference>
<dbReference type="Pfam" id="PF01575">
    <property type="entry name" value="MaoC_dehydratas"/>
    <property type="match status" value="1"/>
</dbReference>
<organism evidence="2">
    <name type="scientific">marine metagenome</name>
    <dbReference type="NCBI Taxonomy" id="408172"/>
    <lineage>
        <taxon>unclassified sequences</taxon>
        <taxon>metagenomes</taxon>
        <taxon>ecological metagenomes</taxon>
    </lineage>
</organism>
<gene>
    <name evidence="2" type="ORF">METZ01_LOCUS491242</name>
</gene>
<protein>
    <recommendedName>
        <fullName evidence="1">MaoC-like domain-containing protein</fullName>
    </recommendedName>
</protein>
<dbReference type="EMBL" id="UINC01213555">
    <property type="protein sequence ID" value="SVE38388.1"/>
    <property type="molecule type" value="Genomic_DNA"/>
</dbReference>
<dbReference type="SUPFAM" id="SSF54637">
    <property type="entry name" value="Thioesterase/thiol ester dehydrase-isomerase"/>
    <property type="match status" value="1"/>
</dbReference>
<dbReference type="InterPro" id="IPR029069">
    <property type="entry name" value="HotDog_dom_sf"/>
</dbReference>
<feature type="domain" description="MaoC-like" evidence="1">
    <location>
        <begin position="25"/>
        <end position="85"/>
    </location>
</feature>
<accession>A0A383D3F1</accession>
<dbReference type="PANTHER" id="PTHR43664:SF1">
    <property type="entry name" value="BETA-METHYLMALYL-COA DEHYDRATASE"/>
    <property type="match status" value="1"/>
</dbReference>
<evidence type="ECO:0000313" key="2">
    <source>
        <dbReference type="EMBL" id="SVE38388.1"/>
    </source>
</evidence>
<dbReference type="PANTHER" id="PTHR43664">
    <property type="entry name" value="MONOAMINE OXIDASE-RELATED"/>
    <property type="match status" value="1"/>
</dbReference>